<dbReference type="PIRSF" id="PIRSF029730">
    <property type="entry name" value="UCP029730"/>
    <property type="match status" value="1"/>
</dbReference>
<dbReference type="Pfam" id="PF05013">
    <property type="entry name" value="FGase"/>
    <property type="match status" value="1"/>
</dbReference>
<name>A0ABR7TZ78_9BRAD</name>
<dbReference type="InterPro" id="IPR011227">
    <property type="entry name" value="UCP029730"/>
</dbReference>
<dbReference type="SUPFAM" id="SSF53187">
    <property type="entry name" value="Zn-dependent exopeptidases"/>
    <property type="match status" value="1"/>
</dbReference>
<gene>
    <name evidence="2" type="ORF">HA482_00230</name>
</gene>
<evidence type="ECO:0000313" key="3">
    <source>
        <dbReference type="Proteomes" id="UP000639516"/>
    </source>
</evidence>
<protein>
    <submittedName>
        <fullName evidence="2">N-formylglutamate amidohydrolase</fullName>
    </submittedName>
</protein>
<keyword evidence="3" id="KW-1185">Reference proteome</keyword>
<feature type="region of interest" description="Disordered" evidence="1">
    <location>
        <begin position="1"/>
        <end position="24"/>
    </location>
</feature>
<comment type="caution">
    <text evidence="2">The sequence shown here is derived from an EMBL/GenBank/DDBJ whole genome shotgun (WGS) entry which is preliminary data.</text>
</comment>
<dbReference type="EMBL" id="JAATTO010000001">
    <property type="protein sequence ID" value="MBC9976635.1"/>
    <property type="molecule type" value="Genomic_DNA"/>
</dbReference>
<proteinExistence type="predicted"/>
<accession>A0ABR7TZ78</accession>
<evidence type="ECO:0000313" key="2">
    <source>
        <dbReference type="EMBL" id="MBC9976635.1"/>
    </source>
</evidence>
<reference evidence="2 3" key="1">
    <citation type="journal article" date="2020" name="Arch. Microbiol.">
        <title>Bradyrhizobium campsiandrae sp. nov., a nitrogen-fixing bacterial strain isolated from a native leguminous tree from the Amazon adapted to flooded conditions.</title>
        <authorList>
            <person name="Cabral Michel D."/>
            <person name="Martins da Costa E."/>
            <person name="Azarias Guimaraes A."/>
            <person name="Soares de Carvalho T."/>
            <person name="Santos de Castro Caputo P."/>
            <person name="Willems A."/>
            <person name="de Souza Moreira F.M."/>
        </authorList>
    </citation>
    <scope>NUCLEOTIDE SEQUENCE [LARGE SCALE GENOMIC DNA]</scope>
    <source>
        <strain evidence="3">INPA 384B</strain>
    </source>
</reference>
<dbReference type="InterPro" id="IPR007709">
    <property type="entry name" value="N-FG_amidohydro"/>
</dbReference>
<dbReference type="RefSeq" id="WP_188098234.1">
    <property type="nucleotide sequence ID" value="NZ_JAANIH010000008.1"/>
</dbReference>
<dbReference type="Proteomes" id="UP000639516">
    <property type="component" value="Unassembled WGS sequence"/>
</dbReference>
<dbReference type="Gene3D" id="3.40.630.40">
    <property type="entry name" value="Zn-dependent exopeptidases"/>
    <property type="match status" value="1"/>
</dbReference>
<organism evidence="2 3">
    <name type="scientific">Bradyrhizobium campsiandrae</name>
    <dbReference type="NCBI Taxonomy" id="1729892"/>
    <lineage>
        <taxon>Bacteria</taxon>
        <taxon>Pseudomonadati</taxon>
        <taxon>Pseudomonadota</taxon>
        <taxon>Alphaproteobacteria</taxon>
        <taxon>Hyphomicrobiales</taxon>
        <taxon>Nitrobacteraceae</taxon>
        <taxon>Bradyrhizobium</taxon>
    </lineage>
</organism>
<evidence type="ECO:0000256" key="1">
    <source>
        <dbReference type="SAM" id="MobiDB-lite"/>
    </source>
</evidence>
<sequence length="273" mass="30109">MDLHTAGATDQPVTDQLLGEGDIPPVHEVNAEGTSPFLLTSDHYGRILPRALGDLGIAESELVRHIAWDIGIAGVADRLAKMLDAHLIAQRYSRLVIDCNRPPGVASSIPVISEATMVPRNEGISESERGLRRREIFEPYHRRIDAVIDGRLRDKRPTVLVSLHSFTPVYAGVARPWHIGALYNRDKVLPKLLLGHLRAEGDLVVGDNEPYAASDLTDYTIPVHGEARGLVNTGIEIRQDLIADQSGQQQWAERLARIFAEIETELKPELLPG</sequence>